<dbReference type="Proteomes" id="UP000261003">
    <property type="component" value="Unassembled WGS sequence"/>
</dbReference>
<dbReference type="EMBL" id="QSTG01000094">
    <property type="protein sequence ID" value="RGM35777.1"/>
    <property type="molecule type" value="Genomic_DNA"/>
</dbReference>
<gene>
    <name evidence="1" type="ORF">DXC16_24150</name>
</gene>
<name>A0A396EV07_PHOVU</name>
<accession>A0A396EV07</accession>
<organism evidence="1 2">
    <name type="scientific">Phocaeicola vulgatus</name>
    <name type="common">Bacteroides vulgatus</name>
    <dbReference type="NCBI Taxonomy" id="821"/>
    <lineage>
        <taxon>Bacteria</taxon>
        <taxon>Pseudomonadati</taxon>
        <taxon>Bacteroidota</taxon>
        <taxon>Bacteroidia</taxon>
        <taxon>Bacteroidales</taxon>
        <taxon>Bacteroidaceae</taxon>
        <taxon>Phocaeicola</taxon>
    </lineage>
</organism>
<protein>
    <submittedName>
        <fullName evidence="1">Uncharacterized protein</fullName>
    </submittedName>
</protein>
<evidence type="ECO:0000313" key="1">
    <source>
        <dbReference type="EMBL" id="RGM35777.1"/>
    </source>
</evidence>
<dbReference type="AlphaFoldDB" id="A0A396EV07"/>
<proteinExistence type="predicted"/>
<sequence>MNEQQKIQYIAHTISPTILNSIITNVFSFFLNTCQRSTEYLSRAKGKKYRTSEASTGDFLPGE</sequence>
<reference evidence="1 2" key="1">
    <citation type="submission" date="2018-08" db="EMBL/GenBank/DDBJ databases">
        <title>A genome reference for cultivated species of the human gut microbiota.</title>
        <authorList>
            <person name="Zou Y."/>
            <person name="Xue W."/>
            <person name="Luo G."/>
        </authorList>
    </citation>
    <scope>NUCLEOTIDE SEQUENCE [LARGE SCALE GENOMIC DNA]</scope>
    <source>
        <strain evidence="1 2">OM08-13BH</strain>
    </source>
</reference>
<evidence type="ECO:0000313" key="2">
    <source>
        <dbReference type="Proteomes" id="UP000261003"/>
    </source>
</evidence>
<comment type="caution">
    <text evidence="1">The sequence shown here is derived from an EMBL/GenBank/DDBJ whole genome shotgun (WGS) entry which is preliminary data.</text>
</comment>